<name>A0A0D0DG10_9AGAM</name>
<evidence type="ECO:0000313" key="1">
    <source>
        <dbReference type="EMBL" id="KIK96742.1"/>
    </source>
</evidence>
<dbReference type="OrthoDB" id="1862401at2759"/>
<dbReference type="HOGENOM" id="CLU_2469751_0_0_1"/>
<reference evidence="2" key="2">
    <citation type="submission" date="2015-01" db="EMBL/GenBank/DDBJ databases">
        <title>Evolutionary Origins and Diversification of the Mycorrhizal Mutualists.</title>
        <authorList>
            <consortium name="DOE Joint Genome Institute"/>
            <consortium name="Mycorrhizal Genomics Consortium"/>
            <person name="Kohler A."/>
            <person name="Kuo A."/>
            <person name="Nagy L.G."/>
            <person name="Floudas D."/>
            <person name="Copeland A."/>
            <person name="Barry K.W."/>
            <person name="Cichocki N."/>
            <person name="Veneault-Fourrey C."/>
            <person name="LaButti K."/>
            <person name="Lindquist E.A."/>
            <person name="Lipzen A."/>
            <person name="Lundell T."/>
            <person name="Morin E."/>
            <person name="Murat C."/>
            <person name="Riley R."/>
            <person name="Ohm R."/>
            <person name="Sun H."/>
            <person name="Tunlid A."/>
            <person name="Henrissat B."/>
            <person name="Grigoriev I.V."/>
            <person name="Hibbett D.S."/>
            <person name="Martin F."/>
        </authorList>
    </citation>
    <scope>NUCLEOTIDE SEQUENCE [LARGE SCALE GENOMIC DNA]</scope>
    <source>
        <strain evidence="2">Ve08.2h10</strain>
    </source>
</reference>
<dbReference type="Proteomes" id="UP000054538">
    <property type="component" value="Unassembled WGS sequence"/>
</dbReference>
<organism evidence="1 2">
    <name type="scientific">Paxillus rubicundulus Ve08.2h10</name>
    <dbReference type="NCBI Taxonomy" id="930991"/>
    <lineage>
        <taxon>Eukaryota</taxon>
        <taxon>Fungi</taxon>
        <taxon>Dikarya</taxon>
        <taxon>Basidiomycota</taxon>
        <taxon>Agaricomycotina</taxon>
        <taxon>Agaricomycetes</taxon>
        <taxon>Agaricomycetidae</taxon>
        <taxon>Boletales</taxon>
        <taxon>Paxilineae</taxon>
        <taxon>Paxillaceae</taxon>
        <taxon>Paxillus</taxon>
    </lineage>
</organism>
<keyword evidence="2" id="KW-1185">Reference proteome</keyword>
<gene>
    <name evidence="1" type="ORF">PAXRUDRAFT_825650</name>
</gene>
<reference evidence="1 2" key="1">
    <citation type="submission" date="2014-04" db="EMBL/GenBank/DDBJ databases">
        <authorList>
            <consortium name="DOE Joint Genome Institute"/>
            <person name="Kuo A."/>
            <person name="Kohler A."/>
            <person name="Jargeat P."/>
            <person name="Nagy L.G."/>
            <person name="Floudas D."/>
            <person name="Copeland A."/>
            <person name="Barry K.W."/>
            <person name="Cichocki N."/>
            <person name="Veneault-Fourrey C."/>
            <person name="LaButti K."/>
            <person name="Lindquist E.A."/>
            <person name="Lipzen A."/>
            <person name="Lundell T."/>
            <person name="Morin E."/>
            <person name="Murat C."/>
            <person name="Sun H."/>
            <person name="Tunlid A."/>
            <person name="Henrissat B."/>
            <person name="Grigoriev I.V."/>
            <person name="Hibbett D.S."/>
            <person name="Martin F."/>
            <person name="Nordberg H.P."/>
            <person name="Cantor M.N."/>
            <person name="Hua S.X."/>
        </authorList>
    </citation>
    <scope>NUCLEOTIDE SEQUENCE [LARGE SCALE GENOMIC DNA]</scope>
    <source>
        <strain evidence="1 2">Ve08.2h10</strain>
    </source>
</reference>
<evidence type="ECO:0000313" key="2">
    <source>
        <dbReference type="Proteomes" id="UP000054538"/>
    </source>
</evidence>
<dbReference type="AlphaFoldDB" id="A0A0D0DG10"/>
<accession>A0A0D0DG10</accession>
<protein>
    <submittedName>
        <fullName evidence="1">Uncharacterized protein</fullName>
    </submittedName>
</protein>
<sequence>MFIFSSIDWCDAHFGCFDGSRFHTSGVAKFYLRSFRSNPVKGEDGVWQSCQGSIDISMGVPIELKPKLLETLARGVQYMLNLSKVTQL</sequence>
<proteinExistence type="predicted"/>
<dbReference type="InParanoid" id="A0A0D0DG10"/>
<dbReference type="EMBL" id="KN824971">
    <property type="protein sequence ID" value="KIK96742.1"/>
    <property type="molecule type" value="Genomic_DNA"/>
</dbReference>